<sequence length="89" mass="10272">MIRFRSSKEHLEHHQSVIEMAILEGPSETASVVKGFLTKVATLMLLFVYQPKRLLRYKTSPKLCCGIAILDCEVDAWIWLELRLLEVPM</sequence>
<dbReference type="AlphaFoldDB" id="A0A821WSC2"/>
<accession>A0A821WSC2</accession>
<protein>
    <submittedName>
        <fullName evidence="1">Uncharacterized protein</fullName>
    </submittedName>
</protein>
<evidence type="ECO:0000313" key="1">
    <source>
        <dbReference type="EMBL" id="CAF4929946.1"/>
    </source>
</evidence>
<proteinExistence type="predicted"/>
<organism evidence="1 2">
    <name type="scientific">Pieris macdunnoughi</name>
    <dbReference type="NCBI Taxonomy" id="345717"/>
    <lineage>
        <taxon>Eukaryota</taxon>
        <taxon>Metazoa</taxon>
        <taxon>Ecdysozoa</taxon>
        <taxon>Arthropoda</taxon>
        <taxon>Hexapoda</taxon>
        <taxon>Insecta</taxon>
        <taxon>Pterygota</taxon>
        <taxon>Neoptera</taxon>
        <taxon>Endopterygota</taxon>
        <taxon>Lepidoptera</taxon>
        <taxon>Glossata</taxon>
        <taxon>Ditrysia</taxon>
        <taxon>Papilionoidea</taxon>
        <taxon>Pieridae</taxon>
        <taxon>Pierinae</taxon>
        <taxon>Pieris</taxon>
    </lineage>
</organism>
<evidence type="ECO:0000313" key="2">
    <source>
        <dbReference type="Proteomes" id="UP000663880"/>
    </source>
</evidence>
<name>A0A821WSC2_9NEOP</name>
<reference evidence="1" key="1">
    <citation type="submission" date="2021-02" db="EMBL/GenBank/DDBJ databases">
        <authorList>
            <person name="Steward A R."/>
        </authorList>
    </citation>
    <scope>NUCLEOTIDE SEQUENCE</scope>
</reference>
<dbReference type="Proteomes" id="UP000663880">
    <property type="component" value="Unassembled WGS sequence"/>
</dbReference>
<gene>
    <name evidence="1" type="ORF">PMACD_LOCUS13767</name>
</gene>
<dbReference type="EMBL" id="CAJOBZ010000062">
    <property type="protein sequence ID" value="CAF4929946.1"/>
    <property type="molecule type" value="Genomic_DNA"/>
</dbReference>
<keyword evidence="2" id="KW-1185">Reference proteome</keyword>
<comment type="caution">
    <text evidence="1">The sequence shown here is derived from an EMBL/GenBank/DDBJ whole genome shotgun (WGS) entry which is preliminary data.</text>
</comment>